<evidence type="ECO:0000313" key="8">
    <source>
        <dbReference type="Proteomes" id="UP000249354"/>
    </source>
</evidence>
<dbReference type="EMBL" id="QBMC01000003">
    <property type="protein sequence ID" value="PZO23196.1"/>
    <property type="molecule type" value="Genomic_DNA"/>
</dbReference>
<keyword evidence="3" id="KW-0520">NAD</keyword>
<feature type="active site" evidence="4">
    <location>
        <position position="166"/>
    </location>
</feature>
<accession>A0A2W4UPH7</accession>
<dbReference type="InterPro" id="IPR029154">
    <property type="entry name" value="HIBADH-like_NADP-bd"/>
</dbReference>
<dbReference type="GO" id="GO:0051287">
    <property type="term" value="F:NAD binding"/>
    <property type="evidence" value="ECO:0007669"/>
    <property type="project" value="InterPro"/>
</dbReference>
<protein>
    <submittedName>
        <fullName evidence="7">Hydroxyacid dehydrogenase</fullName>
    </submittedName>
</protein>
<comment type="similarity">
    <text evidence="1">Belongs to the HIBADH-related family.</text>
</comment>
<evidence type="ECO:0000256" key="4">
    <source>
        <dbReference type="PIRSR" id="PIRSR000103-1"/>
    </source>
</evidence>
<dbReference type="InterPro" id="IPR051265">
    <property type="entry name" value="HIBADH-related_NP60_sf"/>
</dbReference>
<comment type="caution">
    <text evidence="7">The sequence shown here is derived from an EMBL/GenBank/DDBJ whole genome shotgun (WGS) entry which is preliminary data.</text>
</comment>
<dbReference type="PANTHER" id="PTHR43580">
    <property type="entry name" value="OXIDOREDUCTASE GLYR1-RELATED"/>
    <property type="match status" value="1"/>
</dbReference>
<proteinExistence type="inferred from homology"/>
<dbReference type="AlphaFoldDB" id="A0A2W4UPH7"/>
<feature type="domain" description="3-hydroxyisobutyrate dehydrogenase-like NAD-binding" evidence="6">
    <location>
        <begin position="160"/>
        <end position="279"/>
    </location>
</feature>
<dbReference type="SUPFAM" id="SSF51735">
    <property type="entry name" value="NAD(P)-binding Rossmann-fold domains"/>
    <property type="match status" value="1"/>
</dbReference>
<evidence type="ECO:0000259" key="5">
    <source>
        <dbReference type="Pfam" id="PF03446"/>
    </source>
</evidence>
<evidence type="ECO:0000256" key="1">
    <source>
        <dbReference type="ARBA" id="ARBA00009080"/>
    </source>
</evidence>
<sequence>MKVGILGIGLMGGPMALKLQADGFEVMAWNRTLKKLTPLREAGIETTEVAGGAIAACDVTITMLSDAAATESALFADASALAERTILQMATIAPEESRLLKQQVEAAGGTYLEAPVLGSTPEVKDGSLIVMVGATPEQFEQWMPVFKCFGVEPQLMGPVGTAAATKLAMNQLIGTLTSAFSMSLGLVQREGLDLEKFMTLVRASALYAPQFDKKLGRMCDRNFEDPNFPTKHLLKDMNLFVQAAENKDIDARVAAGVSAIAQKAISQGLANKDYSSIYSAVNPD</sequence>
<reference evidence="7 8" key="2">
    <citation type="submission" date="2018-06" db="EMBL/GenBank/DDBJ databases">
        <title>Metagenomic assembly of (sub)arctic Cyanobacteria and their associated microbiome from non-axenic cultures.</title>
        <authorList>
            <person name="Baurain D."/>
        </authorList>
    </citation>
    <scope>NUCLEOTIDE SEQUENCE [LARGE SCALE GENOMIC DNA]</scope>
    <source>
        <strain evidence="7">ULC129bin1</strain>
    </source>
</reference>
<dbReference type="GO" id="GO:0050661">
    <property type="term" value="F:NADP binding"/>
    <property type="evidence" value="ECO:0007669"/>
    <property type="project" value="InterPro"/>
</dbReference>
<dbReference type="SUPFAM" id="SSF48179">
    <property type="entry name" value="6-phosphogluconate dehydrogenase C-terminal domain-like"/>
    <property type="match status" value="1"/>
</dbReference>
<dbReference type="InterPro" id="IPR008927">
    <property type="entry name" value="6-PGluconate_DH-like_C_sf"/>
</dbReference>
<dbReference type="Pfam" id="PF03446">
    <property type="entry name" value="NAD_binding_2"/>
    <property type="match status" value="1"/>
</dbReference>
<dbReference type="InterPro" id="IPR015815">
    <property type="entry name" value="HIBADH-related"/>
</dbReference>
<organism evidence="7 8">
    <name type="scientific">Leptolyngbya foveolarum</name>
    <dbReference type="NCBI Taxonomy" id="47253"/>
    <lineage>
        <taxon>Bacteria</taxon>
        <taxon>Bacillati</taxon>
        <taxon>Cyanobacteriota</taxon>
        <taxon>Cyanophyceae</taxon>
        <taxon>Leptolyngbyales</taxon>
        <taxon>Leptolyngbyaceae</taxon>
        <taxon>Leptolyngbya group</taxon>
        <taxon>Leptolyngbya</taxon>
    </lineage>
</organism>
<dbReference type="InterPro" id="IPR006115">
    <property type="entry name" value="6PGDH_NADP-bd"/>
</dbReference>
<dbReference type="Gene3D" id="1.10.1040.10">
    <property type="entry name" value="N-(1-d-carboxylethyl)-l-norvaline Dehydrogenase, domain 2"/>
    <property type="match status" value="1"/>
</dbReference>
<keyword evidence="2" id="KW-0560">Oxidoreductase</keyword>
<dbReference type="InterPro" id="IPR013328">
    <property type="entry name" value="6PGD_dom2"/>
</dbReference>
<feature type="domain" description="6-phosphogluconate dehydrogenase NADP-binding" evidence="5">
    <location>
        <begin position="2"/>
        <end position="151"/>
    </location>
</feature>
<reference evidence="8" key="1">
    <citation type="submission" date="2018-04" db="EMBL/GenBank/DDBJ databases">
        <authorList>
            <person name="Cornet L."/>
        </authorList>
    </citation>
    <scope>NUCLEOTIDE SEQUENCE [LARGE SCALE GENOMIC DNA]</scope>
</reference>
<dbReference type="Pfam" id="PF14833">
    <property type="entry name" value="NAD_binding_11"/>
    <property type="match status" value="1"/>
</dbReference>
<evidence type="ECO:0000313" key="7">
    <source>
        <dbReference type="EMBL" id="PZO23196.1"/>
    </source>
</evidence>
<dbReference type="InterPro" id="IPR036291">
    <property type="entry name" value="NAD(P)-bd_dom_sf"/>
</dbReference>
<name>A0A2W4UPH7_9CYAN</name>
<evidence type="ECO:0000259" key="6">
    <source>
        <dbReference type="Pfam" id="PF14833"/>
    </source>
</evidence>
<evidence type="ECO:0000256" key="3">
    <source>
        <dbReference type="ARBA" id="ARBA00023027"/>
    </source>
</evidence>
<dbReference type="PIRSF" id="PIRSF000103">
    <property type="entry name" value="HIBADH"/>
    <property type="match status" value="1"/>
</dbReference>
<evidence type="ECO:0000256" key="2">
    <source>
        <dbReference type="ARBA" id="ARBA00023002"/>
    </source>
</evidence>
<gene>
    <name evidence="7" type="ORF">DCF25_00795</name>
</gene>
<dbReference type="Proteomes" id="UP000249354">
    <property type="component" value="Unassembled WGS sequence"/>
</dbReference>
<dbReference type="GO" id="GO:0016491">
    <property type="term" value="F:oxidoreductase activity"/>
    <property type="evidence" value="ECO:0007669"/>
    <property type="project" value="UniProtKB-KW"/>
</dbReference>
<dbReference type="Gene3D" id="3.40.50.720">
    <property type="entry name" value="NAD(P)-binding Rossmann-like Domain"/>
    <property type="match status" value="1"/>
</dbReference>
<dbReference type="PANTHER" id="PTHR43580:SF9">
    <property type="entry name" value="GLYOXYLATE_SUCCINIC SEMIALDEHYDE REDUCTASE 1"/>
    <property type="match status" value="1"/>
</dbReference>